<dbReference type="EMBL" id="CP098747">
    <property type="protein sequence ID" value="USG61309.1"/>
    <property type="molecule type" value="Genomic_DNA"/>
</dbReference>
<evidence type="ECO:0000313" key="2">
    <source>
        <dbReference type="EMBL" id="USG61309.1"/>
    </source>
</evidence>
<keyword evidence="2" id="KW-0808">Transferase</keyword>
<gene>
    <name evidence="2" type="ORF">NBZ79_19305</name>
</gene>
<dbReference type="InterPro" id="IPR016181">
    <property type="entry name" value="Acyl_CoA_acyltransferase"/>
</dbReference>
<evidence type="ECO:0000259" key="1">
    <source>
        <dbReference type="Pfam" id="PF13480"/>
    </source>
</evidence>
<feature type="domain" description="BioF2-like acetyltransferase" evidence="1">
    <location>
        <begin position="190"/>
        <end position="337"/>
    </location>
</feature>
<dbReference type="EC" id="2.3.1.-" evidence="2"/>
<protein>
    <submittedName>
        <fullName evidence="2">GNAT family N-acetyltransferase</fullName>
        <ecNumber evidence="2">2.3.1.-</ecNumber>
    </submittedName>
</protein>
<dbReference type="InterPro" id="IPR038740">
    <property type="entry name" value="BioF2-like_GNAT_dom"/>
</dbReference>
<dbReference type="RefSeq" id="WP_251934296.1">
    <property type="nucleotide sequence ID" value="NZ_CP098747.1"/>
</dbReference>
<accession>A0ABY4W7R2</accession>
<dbReference type="Proteomes" id="UP001056291">
    <property type="component" value="Chromosome"/>
</dbReference>
<evidence type="ECO:0000313" key="3">
    <source>
        <dbReference type="Proteomes" id="UP001056291"/>
    </source>
</evidence>
<name>A0ABY4W7R2_9PROT</name>
<reference evidence="2" key="1">
    <citation type="submission" date="2022-06" db="EMBL/GenBank/DDBJ databases">
        <title>Sneathiella actinostolidae sp. nov., isolated from a sea anemonein the Western Pacific Ocean.</title>
        <authorList>
            <person name="Wei M.J."/>
        </authorList>
    </citation>
    <scope>NUCLEOTIDE SEQUENCE</scope>
    <source>
        <strain evidence="2">PHK-P5</strain>
    </source>
</reference>
<proteinExistence type="predicted"/>
<dbReference type="GO" id="GO:0016746">
    <property type="term" value="F:acyltransferase activity"/>
    <property type="evidence" value="ECO:0007669"/>
    <property type="project" value="UniProtKB-KW"/>
</dbReference>
<dbReference type="SUPFAM" id="SSF55729">
    <property type="entry name" value="Acyl-CoA N-acyltransferases (Nat)"/>
    <property type="match status" value="1"/>
</dbReference>
<keyword evidence="3" id="KW-1185">Reference proteome</keyword>
<sequence>MDFDQDTTASSQLSLTILQSVEDLILHQEEWDHFVEAVGSDVYFLVDWLRTWLKFYGKTCEIRFYIAKQNEQIVAVLPFCIERIRIGFASIRIARFVSSYGTIVVFSPPIQAGKEEPVIKLAVSDLLATGNCDAVCLSPLSGLSSLSTIENWSEVFDGRIDLLERKDVGVHTVFDLPDTFDEYLTSLGKSQKKKYLYTNRSLSKKFDVENRLIEDQEAVDYFDVFVDFHTKLWKQVGKLGHFGEWPDGLEFNRELVRTMAPKGHIKFFELSAGERLLSAGYSFELGSSSFRRLTARDPSQELKKFALGRIGYVKNLEFLINEGKNFAETGPGHYDYKLALSGQEFQMKRLIFTNTSLAVVARTKLYLLMSEYLNFFYYRLWFKKLSPKLRLRSRPLWAFWVKAKL</sequence>
<dbReference type="Pfam" id="PF13480">
    <property type="entry name" value="Acetyltransf_6"/>
    <property type="match status" value="1"/>
</dbReference>
<keyword evidence="2" id="KW-0012">Acyltransferase</keyword>
<organism evidence="2 3">
    <name type="scientific">Sneathiella marina</name>
    <dbReference type="NCBI Taxonomy" id="2950108"/>
    <lineage>
        <taxon>Bacteria</taxon>
        <taxon>Pseudomonadati</taxon>
        <taxon>Pseudomonadota</taxon>
        <taxon>Alphaproteobacteria</taxon>
        <taxon>Sneathiellales</taxon>
        <taxon>Sneathiellaceae</taxon>
        <taxon>Sneathiella</taxon>
    </lineage>
</organism>